<organism evidence="1 2">
    <name type="scientific">Popillia japonica</name>
    <name type="common">Japanese beetle</name>
    <dbReference type="NCBI Taxonomy" id="7064"/>
    <lineage>
        <taxon>Eukaryota</taxon>
        <taxon>Metazoa</taxon>
        <taxon>Ecdysozoa</taxon>
        <taxon>Arthropoda</taxon>
        <taxon>Hexapoda</taxon>
        <taxon>Insecta</taxon>
        <taxon>Pterygota</taxon>
        <taxon>Neoptera</taxon>
        <taxon>Endopterygota</taxon>
        <taxon>Coleoptera</taxon>
        <taxon>Polyphaga</taxon>
        <taxon>Scarabaeiformia</taxon>
        <taxon>Scarabaeidae</taxon>
        <taxon>Rutelinae</taxon>
        <taxon>Popillia</taxon>
    </lineage>
</organism>
<dbReference type="Proteomes" id="UP001458880">
    <property type="component" value="Unassembled WGS sequence"/>
</dbReference>
<dbReference type="EMBL" id="JASPKY010000784">
    <property type="protein sequence ID" value="KAK9685341.1"/>
    <property type="molecule type" value="Genomic_DNA"/>
</dbReference>
<proteinExistence type="predicted"/>
<keyword evidence="2" id="KW-1185">Reference proteome</keyword>
<reference evidence="1 2" key="1">
    <citation type="journal article" date="2024" name="BMC Genomics">
        <title>De novo assembly and annotation of Popillia japonica's genome with initial clues to its potential as an invasive pest.</title>
        <authorList>
            <person name="Cucini C."/>
            <person name="Boschi S."/>
            <person name="Funari R."/>
            <person name="Cardaioli E."/>
            <person name="Iannotti N."/>
            <person name="Marturano G."/>
            <person name="Paoli F."/>
            <person name="Bruttini M."/>
            <person name="Carapelli A."/>
            <person name="Frati F."/>
            <person name="Nardi F."/>
        </authorList>
    </citation>
    <scope>NUCLEOTIDE SEQUENCE [LARGE SCALE GENOMIC DNA]</scope>
    <source>
        <strain evidence="1">DMR45628</strain>
    </source>
</reference>
<comment type="caution">
    <text evidence="1">The sequence shown here is derived from an EMBL/GenBank/DDBJ whole genome shotgun (WGS) entry which is preliminary data.</text>
</comment>
<evidence type="ECO:0000313" key="2">
    <source>
        <dbReference type="Proteomes" id="UP001458880"/>
    </source>
</evidence>
<protein>
    <submittedName>
        <fullName evidence="1">Uncharacterized protein</fullName>
    </submittedName>
</protein>
<sequence length="122" mass="13890">MSSSKNIQKSHIAKSGFNTEALPPSNVQNYASQWLSMQFLMKWILNWYVVVSTRFPLHGVKFSESTKWLLLTNKTHSEGFVTLPSIKSTSSTLEALLKYLSQPPPSNELKMKRMALRSFLVP</sequence>
<evidence type="ECO:0000313" key="1">
    <source>
        <dbReference type="EMBL" id="KAK9685341.1"/>
    </source>
</evidence>
<dbReference type="AlphaFoldDB" id="A0AAW1I8Q7"/>
<name>A0AAW1I8Q7_POPJA</name>
<gene>
    <name evidence="1" type="ORF">QE152_g38116</name>
</gene>
<accession>A0AAW1I8Q7</accession>